<dbReference type="AlphaFoldDB" id="A0A967AXR4"/>
<protein>
    <submittedName>
        <fullName evidence="1">Uncharacterized protein</fullName>
    </submittedName>
</protein>
<reference evidence="1" key="1">
    <citation type="submission" date="2020-03" db="EMBL/GenBank/DDBJ databases">
        <title>Draft sequencing of Calidifontibacter sp. DB0510.</title>
        <authorList>
            <person name="Kim D.-U."/>
        </authorList>
    </citation>
    <scope>NUCLEOTIDE SEQUENCE</scope>
    <source>
        <strain evidence="1">DB0510</strain>
    </source>
</reference>
<evidence type="ECO:0000313" key="1">
    <source>
        <dbReference type="EMBL" id="NHN54369.1"/>
    </source>
</evidence>
<comment type="caution">
    <text evidence="1">The sequence shown here is derived from an EMBL/GenBank/DDBJ whole genome shotgun (WGS) entry which is preliminary data.</text>
</comment>
<sequence>MAQSVRSARLGDKKIRGSGCVTFSPAIPLPLANRRAWAKELLEKYPTTEKVAAIGLFRRRVHSR</sequence>
<name>A0A967AXR4_9MICO</name>
<dbReference type="Proteomes" id="UP000744769">
    <property type="component" value="Unassembled WGS sequence"/>
</dbReference>
<proteinExistence type="predicted"/>
<evidence type="ECO:0000313" key="2">
    <source>
        <dbReference type="Proteomes" id="UP000744769"/>
    </source>
</evidence>
<accession>A0A967AXR4</accession>
<gene>
    <name evidence="1" type="ORF">G9U51_01040</name>
</gene>
<dbReference type="EMBL" id="JAAOIV010000001">
    <property type="protein sequence ID" value="NHN54369.1"/>
    <property type="molecule type" value="Genomic_DNA"/>
</dbReference>
<dbReference type="GeneID" id="99773726"/>
<keyword evidence="2" id="KW-1185">Reference proteome</keyword>
<dbReference type="RefSeq" id="WP_146001433.1">
    <property type="nucleotide sequence ID" value="NZ_JAAOIV010000001.1"/>
</dbReference>
<organism evidence="1 2">
    <name type="scientific">Metallococcus carri</name>
    <dbReference type="NCBI Taxonomy" id="1656884"/>
    <lineage>
        <taxon>Bacteria</taxon>
        <taxon>Bacillati</taxon>
        <taxon>Actinomycetota</taxon>
        <taxon>Actinomycetes</taxon>
        <taxon>Micrococcales</taxon>
        <taxon>Dermacoccaceae</taxon>
        <taxon>Metallococcus</taxon>
    </lineage>
</organism>